<keyword evidence="3" id="KW-1185">Reference proteome</keyword>
<evidence type="ECO:0000313" key="3">
    <source>
        <dbReference type="Proteomes" id="UP000602198"/>
    </source>
</evidence>
<dbReference type="InterPro" id="IPR052733">
    <property type="entry name" value="Chloroplast_QOR"/>
</dbReference>
<gene>
    <name evidence="2" type="ORF">JK358_06420</name>
</gene>
<dbReference type="Proteomes" id="UP000602198">
    <property type="component" value="Unassembled WGS sequence"/>
</dbReference>
<dbReference type="PANTHER" id="PTHR44013">
    <property type="entry name" value="ZINC-TYPE ALCOHOL DEHYDROGENASE-LIKE PROTEIN C16A3.02C"/>
    <property type="match status" value="1"/>
</dbReference>
<dbReference type="SMART" id="SM00829">
    <property type="entry name" value="PKS_ER"/>
    <property type="match status" value="1"/>
</dbReference>
<accession>A0ABS1M1S4</accession>
<evidence type="ECO:0000313" key="2">
    <source>
        <dbReference type="EMBL" id="MBL1074025.1"/>
    </source>
</evidence>
<dbReference type="Pfam" id="PF13602">
    <property type="entry name" value="ADH_zinc_N_2"/>
    <property type="match status" value="1"/>
</dbReference>
<protein>
    <submittedName>
        <fullName evidence="2">NAD(P)-dependent alcohol dehydrogenase</fullName>
    </submittedName>
</protein>
<dbReference type="InterPro" id="IPR011032">
    <property type="entry name" value="GroES-like_sf"/>
</dbReference>
<evidence type="ECO:0000259" key="1">
    <source>
        <dbReference type="SMART" id="SM00829"/>
    </source>
</evidence>
<sequence>MKAIAQQRYGSTDTLEYTDVPVPEPGADGVLIRVRTAGMDPSVWHLMTGTPLLARLALGLRAPRLPIRGWDVAGVVERVGPRVTRLRPGDEVFGTVPGSFAEFACAPEKQLVVKPAELSWEQAAALPTSGMTALDGLRRVGRIQAGQQVLILGAGGGVGHLAVQLATHFGAHVTGVCSTSKADFVRGLGAERVIDYTRESLTGTYDLILDMAGARPIAETRRLLTATGTLVLGGGEDDGRWFGPSARSLHALYLNPFTRQRLVGLLSLAKPETLRALADLVTTGAVLPHIDRTFALSEVAAAVDHLVTAHPKGKIVLAVS</sequence>
<name>A0ABS1M1S4_9NOCA</name>
<dbReference type="CDD" id="cd08267">
    <property type="entry name" value="MDR1"/>
    <property type="match status" value="1"/>
</dbReference>
<dbReference type="SUPFAM" id="SSF50129">
    <property type="entry name" value="GroES-like"/>
    <property type="match status" value="1"/>
</dbReference>
<reference evidence="2 3" key="1">
    <citation type="submission" date="2021-01" db="EMBL/GenBank/DDBJ databases">
        <title>WGS of actinomycetes isolated from Thailand.</title>
        <authorList>
            <person name="Thawai C."/>
        </authorList>
    </citation>
    <scope>NUCLEOTIDE SEQUENCE [LARGE SCALE GENOMIC DNA]</scope>
    <source>
        <strain evidence="2 3">LPG 2</strain>
    </source>
</reference>
<feature type="domain" description="Enoyl reductase (ER)" evidence="1">
    <location>
        <begin position="10"/>
        <end position="317"/>
    </location>
</feature>
<dbReference type="Pfam" id="PF08240">
    <property type="entry name" value="ADH_N"/>
    <property type="match status" value="1"/>
</dbReference>
<dbReference type="SUPFAM" id="SSF51735">
    <property type="entry name" value="NAD(P)-binding Rossmann-fold domains"/>
    <property type="match status" value="1"/>
</dbReference>
<organism evidence="2 3">
    <name type="scientific">Nocardia acididurans</name>
    <dbReference type="NCBI Taxonomy" id="2802282"/>
    <lineage>
        <taxon>Bacteria</taxon>
        <taxon>Bacillati</taxon>
        <taxon>Actinomycetota</taxon>
        <taxon>Actinomycetes</taxon>
        <taxon>Mycobacteriales</taxon>
        <taxon>Nocardiaceae</taxon>
        <taxon>Nocardia</taxon>
    </lineage>
</organism>
<dbReference type="EMBL" id="JAERRJ010000002">
    <property type="protein sequence ID" value="MBL1074025.1"/>
    <property type="molecule type" value="Genomic_DNA"/>
</dbReference>
<comment type="caution">
    <text evidence="2">The sequence shown here is derived from an EMBL/GenBank/DDBJ whole genome shotgun (WGS) entry which is preliminary data.</text>
</comment>
<proteinExistence type="predicted"/>
<dbReference type="InterPro" id="IPR013154">
    <property type="entry name" value="ADH-like_N"/>
</dbReference>
<dbReference type="Gene3D" id="3.90.180.10">
    <property type="entry name" value="Medium-chain alcohol dehydrogenases, catalytic domain"/>
    <property type="match status" value="1"/>
</dbReference>
<dbReference type="InterPro" id="IPR020843">
    <property type="entry name" value="ER"/>
</dbReference>
<dbReference type="RefSeq" id="WP_201944763.1">
    <property type="nucleotide sequence ID" value="NZ_JAERRJ010000002.1"/>
</dbReference>
<dbReference type="PANTHER" id="PTHR44013:SF1">
    <property type="entry name" value="ZINC-TYPE ALCOHOL DEHYDROGENASE-LIKE PROTEIN C16A3.02C"/>
    <property type="match status" value="1"/>
</dbReference>
<dbReference type="Gene3D" id="3.40.50.720">
    <property type="entry name" value="NAD(P)-binding Rossmann-like Domain"/>
    <property type="match status" value="1"/>
</dbReference>
<dbReference type="InterPro" id="IPR036291">
    <property type="entry name" value="NAD(P)-bd_dom_sf"/>
</dbReference>